<dbReference type="Proteomes" id="UP000192761">
    <property type="component" value="Unassembled WGS sequence"/>
</dbReference>
<protein>
    <submittedName>
        <fullName evidence="3">NAD(P)-dependent dehydrogenase, short-chain alcohol dehydrogenase family</fullName>
    </submittedName>
</protein>
<dbReference type="RefSeq" id="WP_084093224.1">
    <property type="nucleotide sequence ID" value="NZ_FWXD01000061.1"/>
</dbReference>
<dbReference type="PRINTS" id="PR00081">
    <property type="entry name" value="GDHRDH"/>
</dbReference>
<dbReference type="PANTHER" id="PTHR43477:SF1">
    <property type="entry name" value="DIHYDROANTICAPSIN 7-DEHYDROGENASE"/>
    <property type="match status" value="1"/>
</dbReference>
<sequence>MNLQNKKVVILGGTSGIGLAVAHAALAQGATVIISSSNQGKVAAAVAELGPRAQGRVADLTDAAAVDALFAGIGAIDHLVYTAGDSLQLGELGHTDLSAVRNAFEVRVFGAIAAVKAAAPYLQNGGSITLTSGVASARPQQGWTAGASICGAMEGFMRALAVELAPIRVNIVSPGFTRTPLWSNIPDQEREAMYSHVGARLPVGRVGEADDVAQTYLYLMNNAFATGQVSVIDGGGVLI</sequence>
<dbReference type="EMBL" id="FWXD01000061">
    <property type="protein sequence ID" value="SMC29996.1"/>
    <property type="molecule type" value="Genomic_DNA"/>
</dbReference>
<evidence type="ECO:0000256" key="1">
    <source>
        <dbReference type="ARBA" id="ARBA00006484"/>
    </source>
</evidence>
<dbReference type="InterPro" id="IPR036291">
    <property type="entry name" value="NAD(P)-bd_dom_sf"/>
</dbReference>
<dbReference type="GO" id="GO:0016491">
    <property type="term" value="F:oxidoreductase activity"/>
    <property type="evidence" value="ECO:0007669"/>
    <property type="project" value="UniProtKB-KW"/>
</dbReference>
<name>A0A1W1Y1G7_9NEIS</name>
<gene>
    <name evidence="3" type="ORF">SAMN02745857_04340</name>
</gene>
<dbReference type="PANTHER" id="PTHR43477">
    <property type="entry name" value="DIHYDROANTICAPSIN 7-DEHYDROGENASE"/>
    <property type="match status" value="1"/>
</dbReference>
<keyword evidence="2" id="KW-0560">Oxidoreductase</keyword>
<organism evidence="3 4">
    <name type="scientific">Andreprevotia lacus DSM 23236</name>
    <dbReference type="NCBI Taxonomy" id="1121001"/>
    <lineage>
        <taxon>Bacteria</taxon>
        <taxon>Pseudomonadati</taxon>
        <taxon>Pseudomonadota</taxon>
        <taxon>Betaproteobacteria</taxon>
        <taxon>Neisseriales</taxon>
        <taxon>Chitinibacteraceae</taxon>
        <taxon>Andreprevotia</taxon>
    </lineage>
</organism>
<dbReference type="InterPro" id="IPR051122">
    <property type="entry name" value="SDR_DHRS6-like"/>
</dbReference>
<proteinExistence type="inferred from homology"/>
<accession>A0A1W1Y1G7</accession>
<dbReference type="OrthoDB" id="9806974at2"/>
<dbReference type="STRING" id="1121001.SAMN02745857_04340"/>
<comment type="similarity">
    <text evidence="1">Belongs to the short-chain dehydrogenases/reductases (SDR) family.</text>
</comment>
<keyword evidence="4" id="KW-1185">Reference proteome</keyword>
<dbReference type="Gene3D" id="3.40.50.720">
    <property type="entry name" value="NAD(P)-binding Rossmann-like Domain"/>
    <property type="match status" value="1"/>
</dbReference>
<evidence type="ECO:0000313" key="3">
    <source>
        <dbReference type="EMBL" id="SMC29996.1"/>
    </source>
</evidence>
<reference evidence="3 4" key="1">
    <citation type="submission" date="2017-04" db="EMBL/GenBank/DDBJ databases">
        <authorList>
            <person name="Afonso C.L."/>
            <person name="Miller P.J."/>
            <person name="Scott M.A."/>
            <person name="Spackman E."/>
            <person name="Goraichik I."/>
            <person name="Dimitrov K.M."/>
            <person name="Suarez D.L."/>
            <person name="Swayne D.E."/>
        </authorList>
    </citation>
    <scope>NUCLEOTIDE SEQUENCE [LARGE SCALE GENOMIC DNA]</scope>
    <source>
        <strain evidence="3 4">DSM 23236</strain>
    </source>
</reference>
<evidence type="ECO:0000313" key="4">
    <source>
        <dbReference type="Proteomes" id="UP000192761"/>
    </source>
</evidence>
<dbReference type="AlphaFoldDB" id="A0A1W1Y1G7"/>
<evidence type="ECO:0000256" key="2">
    <source>
        <dbReference type="ARBA" id="ARBA00023002"/>
    </source>
</evidence>
<dbReference type="Pfam" id="PF13561">
    <property type="entry name" value="adh_short_C2"/>
    <property type="match status" value="1"/>
</dbReference>
<dbReference type="InterPro" id="IPR002347">
    <property type="entry name" value="SDR_fam"/>
</dbReference>
<dbReference type="SUPFAM" id="SSF51735">
    <property type="entry name" value="NAD(P)-binding Rossmann-fold domains"/>
    <property type="match status" value="1"/>
</dbReference>